<dbReference type="InterPro" id="IPR034753">
    <property type="entry name" value="hSac2"/>
</dbReference>
<dbReference type="Pfam" id="PF04082">
    <property type="entry name" value="Fungal_trans"/>
    <property type="match status" value="1"/>
</dbReference>
<dbReference type="Gene3D" id="4.10.240.10">
    <property type="entry name" value="Zn(2)-C6 fungal-type DNA-binding domain"/>
    <property type="match status" value="1"/>
</dbReference>
<keyword evidence="8" id="KW-1185">Reference proteome</keyword>
<dbReference type="GO" id="GO:0005783">
    <property type="term" value="C:endoplasmic reticulum"/>
    <property type="evidence" value="ECO:0007669"/>
    <property type="project" value="TreeGrafter"/>
</dbReference>
<dbReference type="EMBL" id="CAVNYO010000419">
    <property type="protein sequence ID" value="CAK5277627.1"/>
    <property type="molecule type" value="Genomic_DNA"/>
</dbReference>
<dbReference type="GO" id="GO:0043812">
    <property type="term" value="F:phosphatidylinositol-4-phosphate phosphatase activity"/>
    <property type="evidence" value="ECO:0007669"/>
    <property type="project" value="TreeGrafter"/>
</dbReference>
<dbReference type="SMART" id="SM00066">
    <property type="entry name" value="GAL4"/>
    <property type="match status" value="1"/>
</dbReference>
<dbReference type="CDD" id="cd00067">
    <property type="entry name" value="GAL4"/>
    <property type="match status" value="1"/>
</dbReference>
<proteinExistence type="predicted"/>
<feature type="domain" description="HSac2" evidence="6">
    <location>
        <begin position="1710"/>
        <end position="1881"/>
    </location>
</feature>
<keyword evidence="2" id="KW-0539">Nucleus</keyword>
<feature type="domain" description="Zn(2)-C6 fungal-type" evidence="4">
    <location>
        <begin position="193"/>
        <end position="227"/>
    </location>
</feature>
<dbReference type="PROSITE" id="PS00463">
    <property type="entry name" value="ZN2_CY6_FUNGAL_1"/>
    <property type="match status" value="1"/>
</dbReference>
<evidence type="ECO:0000256" key="1">
    <source>
        <dbReference type="ARBA" id="ARBA00022723"/>
    </source>
</evidence>
<dbReference type="InterPro" id="IPR036864">
    <property type="entry name" value="Zn2-C6_fun-type_DNA-bd_sf"/>
</dbReference>
<feature type="compositionally biased region" description="Low complexity" evidence="3">
    <location>
        <begin position="127"/>
        <end position="141"/>
    </location>
</feature>
<dbReference type="Pfam" id="PF02383">
    <property type="entry name" value="Syja_N"/>
    <property type="match status" value="1"/>
</dbReference>
<feature type="compositionally biased region" description="Pro residues" evidence="3">
    <location>
        <begin position="1"/>
        <end position="15"/>
    </location>
</feature>
<dbReference type="PROSITE" id="PS51791">
    <property type="entry name" value="HSAC2"/>
    <property type="match status" value="1"/>
</dbReference>
<reference evidence="7" key="1">
    <citation type="submission" date="2023-11" db="EMBL/GenBank/DDBJ databases">
        <authorList>
            <person name="De Vega J J."/>
            <person name="De Vega J J."/>
        </authorList>
    </citation>
    <scope>NUCLEOTIDE SEQUENCE</scope>
</reference>
<dbReference type="InterPro" id="IPR007219">
    <property type="entry name" value="XnlR_reg_dom"/>
</dbReference>
<feature type="domain" description="SAC" evidence="5">
    <location>
        <begin position="1268"/>
        <end position="1638"/>
    </location>
</feature>
<evidence type="ECO:0000256" key="3">
    <source>
        <dbReference type="SAM" id="MobiDB-lite"/>
    </source>
</evidence>
<dbReference type="GO" id="GO:0006351">
    <property type="term" value="P:DNA-templated transcription"/>
    <property type="evidence" value="ECO:0007669"/>
    <property type="project" value="InterPro"/>
</dbReference>
<dbReference type="CDD" id="cd12148">
    <property type="entry name" value="fungal_TF_MHR"/>
    <property type="match status" value="1"/>
</dbReference>
<sequence length="1989" mass="217343">MSSPPAVPAPAPAPPEASTVAVKPTSKKSRQPRRQAAAAAPDASPAPPPPPPHPTALPYPPYIMNPPYPPTFSPQQYAAAPPPPGAPGAPQYAYPVHHAPYPHYYPQYPPQVMMYGPPPPAHPPAEPAALATAAQDSASAAGQKRKRKQSQPAGKDKGGSDDDGESADAASPSQSRAAAAALELKKRTKTQRACDSCRSRKIRCDIITDSEPARCQHCQQFCFDCTFFLPIAETRFRKKKFVEEGEKDGQAGQAGQAAKPSKSLSGDKQRDSSVLGPTSPAHLLHSTASISSRIYEGYDSRYHHSFEVSQNGDGLIRVAKPLSSEQETSTPRPIDYSIDPAMIEQLLNSYFADVQPLLPIITKPEFLALSSPPPILLWSMCLVAAARREVPQALFDSIRWAVNGVIRGEDVLSTPTMANVQALLILSMTGDCHSQFVPTALSAMWARLGAAIRMAQDLGLHRAEMVKVDIELRRRVWGACLISDRWTSLVYGFPQMIDVHDCDVRLPSSGDSKDIYLDELVRLSVIGGRVVKTIYSPSGLTLVTDDVLHKLLSDIENWKANLPESLRFKGPETSQSGGILHLLYISVCMIFWRVFMRISYACPAHLKFGLTVPQWTTLVALTGESIDWLDAHERVYDVWLLVAYAATSCAFVQYHTWVRRQDPEAVARLRKLRDCVRRWEGSLSPDHMSARRKTAEIITLLFEATQGPQLPLEIPALNPTGGVKGKQPLALNYKPDPTRPGGGVFIAQSDSPGLDDLPQGTVVREGEAAVLLGSPSTAGAPSGSMVNFTPLPTGRNHINVNPAMNMGPSGNQPVQVMNALDQLPQAASSNSLAELAITDTTFLEGIPGGMFDWGQWDTFFSRISQTLPGTTAENTSAMPGYQRPIDRRHLISLARALHSFRHSSRTALVRAGFGARTMKRLFSRPPKSPPAAQASSSLPASSTPTSINSPHITGLQPKYVVPPVPHPCPYDHIALLVTSGALLLRQHIPGLSASEPGPTSHLRLAWNKTVKVEEIQGDGVESEDADWSQSVVVYGIIGVLELFSASYLLVLSGKSEAGQCLDASRTVYNVKGVTAIPLVEHRARIALNTLASRNTHAARPSLIAQSKTLDSIVSDNDTEVESIASDTEVPRSPPRVQFSTTDDVHVMTPIDSSFSLTPKDHSAPTSPLSSTSDLSSLADDQSAVSSPVVKTLASRLSFWSRLTKRTATAPPTPDGATLPESGSLDEVIDLHREEPAAAIHKLVEAVAPAPSTAEERHSELEDKIVKEVVREFSKGGMYFAYTFDLTRSLQQKQELVARSQKKNALLADLDALDSAGPADSSSDGTVDALVEPHPTLPLWRRVDRQFWWNEWMSKPFVDAGVHPFVLPVMQGYFQSSTFNVPSESEEVTPADYTIISRRSRDRAGLRYQRRGIDDDAHVANFVETETILRLEREGSPNIFSYVQLRGSIPLFWTQTGLALKPPPVLATDRTHAQNLDAIRRHFLRTIPRYGPHTVVNLAEQHGKEGQVTGAYRDYMAELAEKDAVYHEYDFHQETKGMKYENISQLIDTMERTFEQQGYLWISGNYTMSSQKGIYRVNCIDCLDRTNVVQSAFARHVMNNQLSAVALTHPSSDGRTEADNVFNDVWANNGDAISRAYAGTSALKGDFTRTGKRDLSGMLNDGVNSLARMYTSTFSDWFSQAVIDFTLGNRTISVFSEFLLKLQSTDPRDLIRLSKIRAEAIATSVSRVLQDGERLLSGWTVFGPEELNAKIGDKFEEKVLLLTASALYIISYDYTLEKVKMYTRIPLGDITQISKGAYILSPLEEASCDPDQNSGFVVSWTTLNETTRVSSYSIRNTLQALSRSDSTFKSKSLAAAASISRIPSSLGRATGSASSSMTARMMGPTVPMTNSFAAFKTLPIDPTRSRRDSSISSLGGSAYLDSIDELGNASCCREAADLMVDGIRRACEDIGNDADLVVDQDVVSLSEAQRMTSMYAKMEYGVKRLLWLGG</sequence>
<feature type="region of interest" description="Disordered" evidence="3">
    <location>
        <begin position="1"/>
        <end position="96"/>
    </location>
</feature>
<dbReference type="GO" id="GO:0008270">
    <property type="term" value="F:zinc ion binding"/>
    <property type="evidence" value="ECO:0007669"/>
    <property type="project" value="InterPro"/>
</dbReference>
<dbReference type="SMART" id="SM00906">
    <property type="entry name" value="Fungal_trans"/>
    <property type="match status" value="1"/>
</dbReference>
<evidence type="ECO:0000259" key="5">
    <source>
        <dbReference type="PROSITE" id="PS50275"/>
    </source>
</evidence>
<organism evidence="7 8">
    <name type="scientific">Mycena citricolor</name>
    <dbReference type="NCBI Taxonomy" id="2018698"/>
    <lineage>
        <taxon>Eukaryota</taxon>
        <taxon>Fungi</taxon>
        <taxon>Dikarya</taxon>
        <taxon>Basidiomycota</taxon>
        <taxon>Agaricomycotina</taxon>
        <taxon>Agaricomycetes</taxon>
        <taxon>Agaricomycetidae</taxon>
        <taxon>Agaricales</taxon>
        <taxon>Marasmiineae</taxon>
        <taxon>Mycenaceae</taxon>
        <taxon>Mycena</taxon>
    </lineage>
</organism>
<name>A0AAD2HKN6_9AGAR</name>
<dbReference type="InterPro" id="IPR001138">
    <property type="entry name" value="Zn2Cys6_DnaBD"/>
</dbReference>
<feature type="compositionally biased region" description="Low complexity" evidence="3">
    <location>
        <begin position="1163"/>
        <end position="1175"/>
    </location>
</feature>
<dbReference type="Proteomes" id="UP001295794">
    <property type="component" value="Unassembled WGS sequence"/>
</dbReference>
<feature type="region of interest" description="Disordered" evidence="3">
    <location>
        <begin position="116"/>
        <end position="185"/>
    </location>
</feature>
<feature type="compositionally biased region" description="Pro residues" evidence="3">
    <location>
        <begin position="44"/>
        <end position="72"/>
    </location>
</feature>
<feature type="compositionally biased region" description="Low complexity" evidence="3">
    <location>
        <begin position="167"/>
        <end position="181"/>
    </location>
</feature>
<dbReference type="GO" id="GO:0046856">
    <property type="term" value="P:phosphatidylinositol dephosphorylation"/>
    <property type="evidence" value="ECO:0007669"/>
    <property type="project" value="TreeGrafter"/>
</dbReference>
<dbReference type="PROSITE" id="PS50275">
    <property type="entry name" value="SAC"/>
    <property type="match status" value="1"/>
</dbReference>
<keyword evidence="1" id="KW-0479">Metal-binding</keyword>
<feature type="region of interest" description="Disordered" evidence="3">
    <location>
        <begin position="920"/>
        <end position="949"/>
    </location>
</feature>
<evidence type="ECO:0000256" key="2">
    <source>
        <dbReference type="ARBA" id="ARBA00023242"/>
    </source>
</evidence>
<feature type="region of interest" description="Disordered" evidence="3">
    <location>
        <begin position="244"/>
        <end position="280"/>
    </location>
</feature>
<evidence type="ECO:0008006" key="9">
    <source>
        <dbReference type="Google" id="ProtNLM"/>
    </source>
</evidence>
<dbReference type="PANTHER" id="PTHR45662:SF7">
    <property type="entry name" value="SACI DOMAIN PROTEIN (AFU_ORTHOLOGUE AFUA_1G15890)"/>
    <property type="match status" value="1"/>
</dbReference>
<dbReference type="SUPFAM" id="SSF57701">
    <property type="entry name" value="Zn2/Cys6 DNA-binding domain"/>
    <property type="match status" value="1"/>
</dbReference>
<evidence type="ECO:0000259" key="6">
    <source>
        <dbReference type="PROSITE" id="PS51791"/>
    </source>
</evidence>
<dbReference type="PROSITE" id="PS50048">
    <property type="entry name" value="ZN2_CY6_FUNGAL_2"/>
    <property type="match status" value="1"/>
</dbReference>
<accession>A0AAD2HKN6</accession>
<gene>
    <name evidence="7" type="ORF">MYCIT1_LOCUS26637</name>
</gene>
<feature type="compositionally biased region" description="Low complexity" evidence="3">
    <location>
        <begin position="930"/>
        <end position="946"/>
    </location>
</feature>
<dbReference type="Pfam" id="PF00172">
    <property type="entry name" value="Zn_clus"/>
    <property type="match status" value="1"/>
</dbReference>
<dbReference type="GO" id="GO:0003677">
    <property type="term" value="F:DNA binding"/>
    <property type="evidence" value="ECO:0007669"/>
    <property type="project" value="InterPro"/>
</dbReference>
<dbReference type="GO" id="GO:0000981">
    <property type="term" value="F:DNA-binding transcription factor activity, RNA polymerase II-specific"/>
    <property type="evidence" value="ECO:0007669"/>
    <property type="project" value="InterPro"/>
</dbReference>
<protein>
    <recommendedName>
        <fullName evidence="9">Zn(2)-C6 fungal-type domain-containing protein</fullName>
    </recommendedName>
</protein>
<dbReference type="InterPro" id="IPR002013">
    <property type="entry name" value="SAC_dom"/>
</dbReference>
<dbReference type="Pfam" id="PF12456">
    <property type="entry name" value="hSac2"/>
    <property type="match status" value="1"/>
</dbReference>
<evidence type="ECO:0000259" key="4">
    <source>
        <dbReference type="PROSITE" id="PS50048"/>
    </source>
</evidence>
<evidence type="ECO:0000313" key="8">
    <source>
        <dbReference type="Proteomes" id="UP001295794"/>
    </source>
</evidence>
<evidence type="ECO:0000313" key="7">
    <source>
        <dbReference type="EMBL" id="CAK5277627.1"/>
    </source>
</evidence>
<feature type="region of interest" description="Disordered" evidence="3">
    <location>
        <begin position="1120"/>
        <end position="1175"/>
    </location>
</feature>
<feature type="compositionally biased region" description="Pro residues" evidence="3">
    <location>
        <begin position="116"/>
        <end position="126"/>
    </location>
</feature>
<dbReference type="InterPro" id="IPR022158">
    <property type="entry name" value="Inositol_phosphatase"/>
</dbReference>
<comment type="caution">
    <text evidence="7">The sequence shown here is derived from an EMBL/GenBank/DDBJ whole genome shotgun (WGS) entry which is preliminary data.</text>
</comment>
<dbReference type="PANTHER" id="PTHR45662">
    <property type="entry name" value="PHOSPHATIDYLINOSITIDE PHOSPHATASE SAC1"/>
    <property type="match status" value="1"/>
</dbReference>